<keyword evidence="4" id="KW-0997">Cell inner membrane</keyword>
<evidence type="ECO:0000259" key="9">
    <source>
        <dbReference type="Pfam" id="PF04290"/>
    </source>
</evidence>
<evidence type="ECO:0000256" key="5">
    <source>
        <dbReference type="ARBA" id="ARBA00022692"/>
    </source>
</evidence>
<feature type="domain" description="Tripartite ATP-independent periplasmic transporters DctQ component" evidence="9">
    <location>
        <begin position="34"/>
        <end position="166"/>
    </location>
</feature>
<name>A0A3B0XQS0_9ZZZZ</name>
<organism evidence="10">
    <name type="scientific">hydrothermal vent metagenome</name>
    <dbReference type="NCBI Taxonomy" id="652676"/>
    <lineage>
        <taxon>unclassified sequences</taxon>
        <taxon>metagenomes</taxon>
        <taxon>ecological metagenomes</taxon>
    </lineage>
</organism>
<feature type="transmembrane region" description="Helical" evidence="8">
    <location>
        <begin position="142"/>
        <end position="164"/>
    </location>
</feature>
<evidence type="ECO:0000256" key="7">
    <source>
        <dbReference type="ARBA" id="ARBA00023136"/>
    </source>
</evidence>
<dbReference type="InterPro" id="IPR007387">
    <property type="entry name" value="TRAP_DctQ"/>
</dbReference>
<protein>
    <recommendedName>
        <fullName evidence="9">Tripartite ATP-independent periplasmic transporters DctQ component domain-containing protein</fullName>
    </recommendedName>
</protein>
<comment type="subcellular location">
    <subcellularLocation>
        <location evidence="1">Cell inner membrane</location>
        <topology evidence="1">Multi-pass membrane protein</topology>
    </subcellularLocation>
</comment>
<evidence type="ECO:0000256" key="6">
    <source>
        <dbReference type="ARBA" id="ARBA00022989"/>
    </source>
</evidence>
<evidence type="ECO:0000256" key="8">
    <source>
        <dbReference type="SAM" id="Phobius"/>
    </source>
</evidence>
<dbReference type="PANTHER" id="PTHR35011">
    <property type="entry name" value="2,3-DIKETO-L-GULONATE TRAP TRANSPORTER SMALL PERMEASE PROTEIN YIAM"/>
    <property type="match status" value="1"/>
</dbReference>
<gene>
    <name evidence="10" type="ORF">MNBD_GAMMA10-1246</name>
</gene>
<evidence type="ECO:0000256" key="3">
    <source>
        <dbReference type="ARBA" id="ARBA00022475"/>
    </source>
</evidence>
<accession>A0A3B0XQS0</accession>
<keyword evidence="6 8" id="KW-1133">Transmembrane helix</keyword>
<proteinExistence type="predicted"/>
<evidence type="ECO:0000313" key="10">
    <source>
        <dbReference type="EMBL" id="VAW66463.1"/>
    </source>
</evidence>
<evidence type="ECO:0000256" key="2">
    <source>
        <dbReference type="ARBA" id="ARBA00022448"/>
    </source>
</evidence>
<feature type="transmembrane region" description="Helical" evidence="8">
    <location>
        <begin position="58"/>
        <end position="75"/>
    </location>
</feature>
<feature type="transmembrane region" description="Helical" evidence="8">
    <location>
        <begin position="96"/>
        <end position="122"/>
    </location>
</feature>
<keyword evidence="2" id="KW-0813">Transport</keyword>
<dbReference type="Pfam" id="PF04290">
    <property type="entry name" value="DctQ"/>
    <property type="match status" value="1"/>
</dbReference>
<evidence type="ECO:0000256" key="1">
    <source>
        <dbReference type="ARBA" id="ARBA00004429"/>
    </source>
</evidence>
<dbReference type="EMBL" id="UOFJ01000220">
    <property type="protein sequence ID" value="VAW66463.1"/>
    <property type="molecule type" value="Genomic_DNA"/>
</dbReference>
<dbReference type="AlphaFoldDB" id="A0A3B0XQS0"/>
<dbReference type="PANTHER" id="PTHR35011:SF4">
    <property type="entry name" value="SLL1102 PROTEIN"/>
    <property type="match status" value="1"/>
</dbReference>
<keyword evidence="5 8" id="KW-0812">Transmembrane</keyword>
<reference evidence="10" key="1">
    <citation type="submission" date="2018-06" db="EMBL/GenBank/DDBJ databases">
        <authorList>
            <person name="Zhirakovskaya E."/>
        </authorList>
    </citation>
    <scope>NUCLEOTIDE SEQUENCE</scope>
</reference>
<dbReference type="GO" id="GO:0005886">
    <property type="term" value="C:plasma membrane"/>
    <property type="evidence" value="ECO:0007669"/>
    <property type="project" value="UniProtKB-SubCell"/>
</dbReference>
<sequence length="176" mass="19921">MNLRQQQIMARFAGKLEQLIEWVGQLTSWLVLAMVLITTIVVLLRYLFDMGWIALQESISYLHSAVFLIGASYTLKHDGHVRVDIFYDRLSIRAKAWVDLAGHLFILMPVMVFIFWVSWPYVMDSWQVQESSREAGGLPGVYLLKSLILLMAGLLLLQGLALVLKAIVKISGKEAA</sequence>
<keyword evidence="3" id="KW-1003">Cell membrane</keyword>
<feature type="transmembrane region" description="Helical" evidence="8">
    <location>
        <begin position="20"/>
        <end position="46"/>
    </location>
</feature>
<evidence type="ECO:0000256" key="4">
    <source>
        <dbReference type="ARBA" id="ARBA00022519"/>
    </source>
</evidence>
<keyword evidence="7 8" id="KW-0472">Membrane</keyword>
<dbReference type="InterPro" id="IPR055348">
    <property type="entry name" value="DctQ"/>
</dbReference>